<organism evidence="4 5">
    <name type="scientific">Emticicia aquatilis</name>
    <dbReference type="NCBI Taxonomy" id="1537369"/>
    <lineage>
        <taxon>Bacteria</taxon>
        <taxon>Pseudomonadati</taxon>
        <taxon>Bacteroidota</taxon>
        <taxon>Cytophagia</taxon>
        <taxon>Cytophagales</taxon>
        <taxon>Leadbetterellaceae</taxon>
        <taxon>Emticicia</taxon>
    </lineage>
</organism>
<keyword evidence="2" id="KW-0812">Transmembrane</keyword>
<dbReference type="PROSITE" id="PS50109">
    <property type="entry name" value="HIS_KIN"/>
    <property type="match status" value="1"/>
</dbReference>
<dbReference type="InterPro" id="IPR015943">
    <property type="entry name" value="WD40/YVTN_repeat-like_dom_sf"/>
</dbReference>
<dbReference type="SUPFAM" id="SSF55874">
    <property type="entry name" value="ATPase domain of HSP90 chaperone/DNA topoisomerase II/histidine kinase"/>
    <property type="match status" value="1"/>
</dbReference>
<keyword evidence="4" id="KW-0418">Kinase</keyword>
<comment type="caution">
    <text evidence="4">The sequence shown here is derived from an EMBL/GenBank/DDBJ whole genome shotgun (WGS) entry which is preliminary data.</text>
</comment>
<dbReference type="Proteomes" id="UP000609064">
    <property type="component" value="Unassembled WGS sequence"/>
</dbReference>
<dbReference type="InterPro" id="IPR003594">
    <property type="entry name" value="HATPase_dom"/>
</dbReference>
<evidence type="ECO:0000256" key="2">
    <source>
        <dbReference type="SAM" id="Phobius"/>
    </source>
</evidence>
<sequence>MYFMKHPYLRYVLTLTLLLFWDRINAQKLNFEQITTKNELSSNNVLGITKDLHGYLWLATNLGISRYDGYQFQPFGNLSSPNGIVISSDGILWFSNEKGLYSLDTKSLVLSLKIANKLNDNIPDNDHYNSIFVDSKGLIWSTDFHHIKSYNPQKNLLTYYKILNENQQNPNLAKFIEDTAGNLWSVSPIGLCKFDNNRQTWVRVWAERNLSALAFDKTNGTFWLGNLQGDLINFNPKTKVYTLKTNIGEAIDQIRFLGNQSLICVSHNHLFQLTTNQTQLEEIGQFMADDISLNTVFIDAQKNEFWLGTNDGLLKQETENQLIRQILIPRNLLPNPATVRCFEVENESSYLLGMSSGDVLRWNKTNNEFQKITQLVSEEIKSIKVLDNKIFIGTNKNLFIKKQGANLEKILSKPINHLELDGENRLWILLPNEPIMVYDFNKNQFVQPWSKFPYPTFFKDNLFHKLTYTPDQKMWMAGWIPSGFGIACFDFKTNQFEELSSINDHKRFIGDYYLDVSVTPKGDLLFSGYGGYNRLNAKGIITAEIHAEDLKPLFADGQCFSIDEDSKGNTWIGTAEGLVRISKDKQVNRFTQFDGLLNNDIRNGFLMTNDELLLGHKNGFSILNLGNVGLKNQSHRLMISQVNILGSDQKVDLSKNLVFSRKQNNLSFSFSPLNFENQAKNKFRYRLTGINEKWIENGVNPTITFSNLEQGNYQLEVQYAEIAGNWNTDSLVLNFEILPAWYESLWFKILLASLLLAIGYGIYWYRINEFKKVQAMRNRISSDLHDEIGASLSSISILGDLVKQKLSENHPSFMYAEMINEEAKHAGTAIDYIIWNINPQFDSLESLFTRINSEAAEIIEAKGIQYEFEANNLDNRSMSMDKKRNIYLICKELINNALKHSQCTKITLRCSVKASYLSISFSDNGKGFDVNKATNRNGVKNIQTRLQKLKGSYELTSEAEKGTKYELKIPLR</sequence>
<dbReference type="InterPro" id="IPR005467">
    <property type="entry name" value="His_kinase_dom"/>
</dbReference>
<dbReference type="Gene3D" id="3.30.565.10">
    <property type="entry name" value="Histidine kinase-like ATPase, C-terminal domain"/>
    <property type="match status" value="1"/>
</dbReference>
<keyword evidence="1" id="KW-0597">Phosphoprotein</keyword>
<reference evidence="4" key="2">
    <citation type="submission" date="2020-09" db="EMBL/GenBank/DDBJ databases">
        <authorList>
            <person name="Sun Q."/>
            <person name="Zhou Y."/>
        </authorList>
    </citation>
    <scope>NUCLEOTIDE SEQUENCE</scope>
    <source>
        <strain evidence="4">CGMCC 1.15958</strain>
    </source>
</reference>
<reference evidence="4" key="1">
    <citation type="journal article" date="2014" name="Int. J. Syst. Evol. Microbiol.">
        <title>Complete genome sequence of Corynebacterium casei LMG S-19264T (=DSM 44701T), isolated from a smear-ripened cheese.</title>
        <authorList>
            <consortium name="US DOE Joint Genome Institute (JGI-PGF)"/>
            <person name="Walter F."/>
            <person name="Albersmeier A."/>
            <person name="Kalinowski J."/>
            <person name="Ruckert C."/>
        </authorList>
    </citation>
    <scope>NUCLEOTIDE SEQUENCE</scope>
    <source>
        <strain evidence="4">CGMCC 1.15958</strain>
    </source>
</reference>
<dbReference type="Gene3D" id="2.60.40.10">
    <property type="entry name" value="Immunoglobulins"/>
    <property type="match status" value="1"/>
</dbReference>
<dbReference type="EMBL" id="BMKK01000001">
    <property type="protein sequence ID" value="GGD44388.1"/>
    <property type="molecule type" value="Genomic_DNA"/>
</dbReference>
<evidence type="ECO:0000313" key="4">
    <source>
        <dbReference type="EMBL" id="GGD44388.1"/>
    </source>
</evidence>
<gene>
    <name evidence="4" type="ORF">GCM10011514_05440</name>
</gene>
<proteinExistence type="predicted"/>
<dbReference type="PANTHER" id="PTHR43547:SF2">
    <property type="entry name" value="HYBRID SIGNAL TRANSDUCTION HISTIDINE KINASE C"/>
    <property type="match status" value="1"/>
</dbReference>
<dbReference type="Gene3D" id="2.130.10.10">
    <property type="entry name" value="YVTN repeat-like/Quinoprotein amine dehydrogenase"/>
    <property type="match status" value="2"/>
</dbReference>
<dbReference type="Gene3D" id="1.20.5.1930">
    <property type="match status" value="1"/>
</dbReference>
<evidence type="ECO:0000313" key="5">
    <source>
        <dbReference type="Proteomes" id="UP000609064"/>
    </source>
</evidence>
<dbReference type="CDD" id="cd16917">
    <property type="entry name" value="HATPase_UhpB-NarQ-NarX-like"/>
    <property type="match status" value="1"/>
</dbReference>
<keyword evidence="4" id="KW-0808">Transferase</keyword>
<dbReference type="InterPro" id="IPR036890">
    <property type="entry name" value="HATPase_C_sf"/>
</dbReference>
<dbReference type="PANTHER" id="PTHR43547">
    <property type="entry name" value="TWO-COMPONENT HISTIDINE KINASE"/>
    <property type="match status" value="1"/>
</dbReference>
<dbReference type="InterPro" id="IPR011047">
    <property type="entry name" value="Quinoprotein_ADH-like_sf"/>
</dbReference>
<evidence type="ECO:0000256" key="1">
    <source>
        <dbReference type="ARBA" id="ARBA00022553"/>
    </source>
</evidence>
<dbReference type="InterPro" id="IPR013783">
    <property type="entry name" value="Ig-like_fold"/>
</dbReference>
<name>A0A917DKB0_9BACT</name>
<dbReference type="InterPro" id="IPR011123">
    <property type="entry name" value="Y_Y_Y"/>
</dbReference>
<dbReference type="SUPFAM" id="SSF50998">
    <property type="entry name" value="Quinoprotein alcohol dehydrogenase-like"/>
    <property type="match status" value="1"/>
</dbReference>
<keyword evidence="2" id="KW-0472">Membrane</keyword>
<keyword evidence="5" id="KW-1185">Reference proteome</keyword>
<dbReference type="AlphaFoldDB" id="A0A917DKB0"/>
<protein>
    <submittedName>
        <fullName evidence="4">Histidine kinase</fullName>
    </submittedName>
</protein>
<feature type="transmembrane region" description="Helical" evidence="2">
    <location>
        <begin position="745"/>
        <end position="765"/>
    </location>
</feature>
<accession>A0A917DKB0</accession>
<dbReference type="GO" id="GO:0000155">
    <property type="term" value="F:phosphorelay sensor kinase activity"/>
    <property type="evidence" value="ECO:0007669"/>
    <property type="project" value="TreeGrafter"/>
</dbReference>
<dbReference type="Pfam" id="PF02518">
    <property type="entry name" value="HATPase_c"/>
    <property type="match status" value="1"/>
</dbReference>
<evidence type="ECO:0000259" key="3">
    <source>
        <dbReference type="PROSITE" id="PS50109"/>
    </source>
</evidence>
<feature type="domain" description="Histidine kinase" evidence="3">
    <location>
        <begin position="783"/>
        <end position="972"/>
    </location>
</feature>
<dbReference type="Pfam" id="PF07495">
    <property type="entry name" value="Y_Y_Y"/>
    <property type="match status" value="1"/>
</dbReference>
<keyword evidence="2" id="KW-1133">Transmembrane helix</keyword>